<feature type="transmembrane region" description="Helical" evidence="2">
    <location>
        <begin position="15"/>
        <end position="35"/>
    </location>
</feature>
<dbReference type="EMBL" id="WTYP01000001">
    <property type="protein sequence ID" value="MXP47315.1"/>
    <property type="molecule type" value="Genomic_DNA"/>
</dbReference>
<dbReference type="Gene3D" id="2.40.260.10">
    <property type="entry name" value="Sortase"/>
    <property type="match status" value="1"/>
</dbReference>
<proteinExistence type="predicted"/>
<dbReference type="InterPro" id="IPR022445">
    <property type="entry name" value="Sortase_proteobact_type"/>
</dbReference>
<dbReference type="EC" id="3.4.22.-" evidence="3"/>
<evidence type="ECO:0000256" key="2">
    <source>
        <dbReference type="SAM" id="Phobius"/>
    </source>
</evidence>
<gene>
    <name evidence="3" type="ORF">GRI43_07910</name>
</gene>
<dbReference type="InterPro" id="IPR041999">
    <property type="entry name" value="Sortase_D_1"/>
</dbReference>
<keyword evidence="2" id="KW-1133">Transmembrane helix</keyword>
<keyword evidence="2" id="KW-0472">Membrane</keyword>
<dbReference type="Pfam" id="PF04203">
    <property type="entry name" value="Sortase"/>
    <property type="match status" value="1"/>
</dbReference>
<reference evidence="3 4" key="1">
    <citation type="submission" date="2019-12" db="EMBL/GenBank/DDBJ databases">
        <title>Genomic-based taxomic classification of the family Erythrobacteraceae.</title>
        <authorList>
            <person name="Xu L."/>
        </authorList>
    </citation>
    <scope>NUCLEOTIDE SEQUENCE [LARGE SCALE GENOMIC DNA]</scope>
    <source>
        <strain evidence="3 4">SW-109</strain>
    </source>
</reference>
<organism evidence="3 4">
    <name type="scientific">Pontixanthobacter luteolus</name>
    <dbReference type="NCBI Taxonomy" id="295089"/>
    <lineage>
        <taxon>Bacteria</taxon>
        <taxon>Pseudomonadati</taxon>
        <taxon>Pseudomonadota</taxon>
        <taxon>Alphaproteobacteria</taxon>
        <taxon>Sphingomonadales</taxon>
        <taxon>Erythrobacteraceae</taxon>
        <taxon>Pontixanthobacter</taxon>
    </lineage>
</organism>
<dbReference type="InterPro" id="IPR023365">
    <property type="entry name" value="Sortase_dom-sf"/>
</dbReference>
<dbReference type="GO" id="GO:0016787">
    <property type="term" value="F:hydrolase activity"/>
    <property type="evidence" value="ECO:0007669"/>
    <property type="project" value="UniProtKB-KW"/>
</dbReference>
<dbReference type="Proteomes" id="UP000471435">
    <property type="component" value="Unassembled WGS sequence"/>
</dbReference>
<evidence type="ECO:0000256" key="1">
    <source>
        <dbReference type="ARBA" id="ARBA00022801"/>
    </source>
</evidence>
<keyword evidence="2" id="KW-0812">Transmembrane</keyword>
<accession>A0A6I4V0T5</accession>
<comment type="caution">
    <text evidence="3">The sequence shown here is derived from an EMBL/GenBank/DDBJ whole genome shotgun (WGS) entry which is preliminary data.</text>
</comment>
<dbReference type="CDD" id="cd05828">
    <property type="entry name" value="Sortase_D_1"/>
    <property type="match status" value="1"/>
</dbReference>
<dbReference type="NCBIfam" id="TIGR03784">
    <property type="entry name" value="marine_sortase"/>
    <property type="match status" value="1"/>
</dbReference>
<name>A0A6I4V0T5_9SPHN</name>
<dbReference type="OrthoDB" id="9790661at2"/>
<sequence length="192" mass="20576">MTTITAFIGRVRASWPWLICAAGMVIALQAAWIPVKAQVAQIMLEDAFDRSLTDGAARKPWPWADTAPLGKITAHRLGVSEIVLSGASGEAMAFGPAAIADGGSSGVTILAAHRDTHFRFIKDLKAGDELSLQRVDGSIARYRVAGFETVRWDEFGYPANGHAGLLALATCYPFGTDTPGPLRRVVWAELLI</sequence>
<dbReference type="AlphaFoldDB" id="A0A6I4V0T5"/>
<dbReference type="RefSeq" id="WP_160730446.1">
    <property type="nucleotide sequence ID" value="NZ_WTYP01000001.1"/>
</dbReference>
<protein>
    <submittedName>
        <fullName evidence="3">Class GN sortase</fullName>
        <ecNumber evidence="3">3.4.22.-</ecNumber>
    </submittedName>
</protein>
<dbReference type="SUPFAM" id="SSF63817">
    <property type="entry name" value="Sortase"/>
    <property type="match status" value="1"/>
</dbReference>
<keyword evidence="4" id="KW-1185">Reference proteome</keyword>
<dbReference type="InterPro" id="IPR005754">
    <property type="entry name" value="Sortase"/>
</dbReference>
<evidence type="ECO:0000313" key="4">
    <source>
        <dbReference type="Proteomes" id="UP000471435"/>
    </source>
</evidence>
<keyword evidence="1 3" id="KW-0378">Hydrolase</keyword>
<evidence type="ECO:0000313" key="3">
    <source>
        <dbReference type="EMBL" id="MXP47315.1"/>
    </source>
</evidence>